<proteinExistence type="predicted"/>
<evidence type="ECO:0000313" key="4">
    <source>
        <dbReference type="Proteomes" id="UP000002281"/>
    </source>
</evidence>
<protein>
    <recommendedName>
        <fullName evidence="1">RNA-directed DNA polymerase</fullName>
        <ecNumber evidence="1">2.7.7.49</ecNumber>
    </recommendedName>
</protein>
<evidence type="ECO:0000313" key="3">
    <source>
        <dbReference type="Ensembl" id="ENSECAP00000069264.1"/>
    </source>
</evidence>
<evidence type="ECO:0000256" key="1">
    <source>
        <dbReference type="ARBA" id="ARBA00012493"/>
    </source>
</evidence>
<dbReference type="Pfam" id="PF00078">
    <property type="entry name" value="RVT_1"/>
    <property type="match status" value="1"/>
</dbReference>
<dbReference type="Proteomes" id="UP000002281">
    <property type="component" value="Chromosome 10"/>
</dbReference>
<dbReference type="InterPro" id="IPR000477">
    <property type="entry name" value="RT_dom"/>
</dbReference>
<reference evidence="3" key="2">
    <citation type="submission" date="2025-08" db="UniProtKB">
        <authorList>
            <consortium name="Ensembl"/>
        </authorList>
    </citation>
    <scope>IDENTIFICATION</scope>
    <source>
        <strain evidence="3">Thoroughbred</strain>
    </source>
</reference>
<dbReference type="SUPFAM" id="SSF56672">
    <property type="entry name" value="DNA/RNA polymerases"/>
    <property type="match status" value="1"/>
</dbReference>
<reference evidence="3 4" key="1">
    <citation type="journal article" date="2009" name="Science">
        <title>Genome sequence, comparative analysis, and population genetics of the domestic horse.</title>
        <authorList>
            <consortium name="Broad Institute Genome Sequencing Platform"/>
            <consortium name="Broad Institute Whole Genome Assembly Team"/>
            <person name="Wade C.M."/>
            <person name="Giulotto E."/>
            <person name="Sigurdsson S."/>
            <person name="Zoli M."/>
            <person name="Gnerre S."/>
            <person name="Imsland F."/>
            <person name="Lear T.L."/>
            <person name="Adelson D.L."/>
            <person name="Bailey E."/>
            <person name="Bellone R.R."/>
            <person name="Bloecker H."/>
            <person name="Distl O."/>
            <person name="Edgar R.C."/>
            <person name="Garber M."/>
            <person name="Leeb T."/>
            <person name="Mauceli E."/>
            <person name="MacLeod J.N."/>
            <person name="Penedo M.C.T."/>
            <person name="Raison J.M."/>
            <person name="Sharpe T."/>
            <person name="Vogel J."/>
            <person name="Andersson L."/>
            <person name="Antczak D.F."/>
            <person name="Biagi T."/>
            <person name="Binns M.M."/>
            <person name="Chowdhary B.P."/>
            <person name="Coleman S.J."/>
            <person name="Della Valle G."/>
            <person name="Fryc S."/>
            <person name="Guerin G."/>
            <person name="Hasegawa T."/>
            <person name="Hill E.W."/>
            <person name="Jurka J."/>
            <person name="Kiialainen A."/>
            <person name="Lindgren G."/>
            <person name="Liu J."/>
            <person name="Magnani E."/>
            <person name="Mickelson J.R."/>
            <person name="Murray J."/>
            <person name="Nergadze S.G."/>
            <person name="Onofrio R."/>
            <person name="Pedroni S."/>
            <person name="Piras M.F."/>
            <person name="Raudsepp T."/>
            <person name="Rocchi M."/>
            <person name="Roeed K.H."/>
            <person name="Ryder O.A."/>
            <person name="Searle S."/>
            <person name="Skow L."/>
            <person name="Swinburne J.E."/>
            <person name="Syvaenen A.C."/>
            <person name="Tozaki T."/>
            <person name="Valberg S.J."/>
            <person name="Vaudin M."/>
            <person name="White J.R."/>
            <person name="Zody M.C."/>
            <person name="Lander E.S."/>
            <person name="Lindblad-Toh K."/>
        </authorList>
    </citation>
    <scope>NUCLEOTIDE SEQUENCE [LARGE SCALE GENOMIC DNA]</scope>
    <source>
        <strain evidence="3 4">Thoroughbred</strain>
    </source>
</reference>
<name>A0A9L0S5F1_HORSE</name>
<dbReference type="GeneTree" id="ENSGT01150000286946"/>
<dbReference type="InterPro" id="IPR043502">
    <property type="entry name" value="DNA/RNA_pol_sf"/>
</dbReference>
<sequence>MIHHINKMKNENHTIISIDAEKVFNKMQHPFMIKFLNKMDIEGKYFNTMKVIYDKPTANVILNGGKLKTIPLRRRSRQGCSLSPLLLTWSWKS</sequence>
<dbReference type="Ensembl" id="ENSECAT00000084269.1">
    <property type="protein sequence ID" value="ENSECAP00000069264.1"/>
    <property type="gene ID" value="ENSECAG00000048666.1"/>
</dbReference>
<dbReference type="PANTHER" id="PTHR19446">
    <property type="entry name" value="REVERSE TRANSCRIPTASES"/>
    <property type="match status" value="1"/>
</dbReference>
<evidence type="ECO:0000259" key="2">
    <source>
        <dbReference type="Pfam" id="PF00078"/>
    </source>
</evidence>
<dbReference type="EC" id="2.7.7.49" evidence="1"/>
<keyword evidence="4" id="KW-1185">Reference proteome</keyword>
<reference evidence="3" key="3">
    <citation type="submission" date="2025-09" db="UniProtKB">
        <authorList>
            <consortium name="Ensembl"/>
        </authorList>
    </citation>
    <scope>IDENTIFICATION</scope>
    <source>
        <strain evidence="3">Thoroughbred</strain>
    </source>
</reference>
<organism evidence="3 4">
    <name type="scientific">Equus caballus</name>
    <name type="common">Horse</name>
    <dbReference type="NCBI Taxonomy" id="9796"/>
    <lineage>
        <taxon>Eukaryota</taxon>
        <taxon>Metazoa</taxon>
        <taxon>Chordata</taxon>
        <taxon>Craniata</taxon>
        <taxon>Vertebrata</taxon>
        <taxon>Euteleostomi</taxon>
        <taxon>Mammalia</taxon>
        <taxon>Eutheria</taxon>
        <taxon>Laurasiatheria</taxon>
        <taxon>Perissodactyla</taxon>
        <taxon>Equidae</taxon>
        <taxon>Equus</taxon>
    </lineage>
</organism>
<feature type="domain" description="Reverse transcriptase" evidence="2">
    <location>
        <begin position="5"/>
        <end position="87"/>
    </location>
</feature>
<accession>A0A9L0S5F1</accession>
<dbReference type="AlphaFoldDB" id="A0A9L0S5F1"/>
<dbReference type="GO" id="GO:0003964">
    <property type="term" value="F:RNA-directed DNA polymerase activity"/>
    <property type="evidence" value="ECO:0007669"/>
    <property type="project" value="UniProtKB-EC"/>
</dbReference>